<dbReference type="Gene3D" id="2.40.10.340">
    <property type="entry name" value="Rod shape-determining protein MreC, domain 1"/>
    <property type="match status" value="1"/>
</dbReference>
<evidence type="ECO:0000256" key="1">
    <source>
        <dbReference type="ARBA" id="ARBA00009369"/>
    </source>
</evidence>
<dbReference type="PANTHER" id="PTHR34138:SF1">
    <property type="entry name" value="CELL SHAPE-DETERMINING PROTEIN MREC"/>
    <property type="match status" value="1"/>
</dbReference>
<comment type="similarity">
    <text evidence="1">Belongs to the MreC family.</text>
</comment>
<dbReference type="Gene3D" id="2.40.10.350">
    <property type="entry name" value="Rod shape-determining protein MreC, domain 2"/>
    <property type="match status" value="1"/>
</dbReference>
<dbReference type="AlphaFoldDB" id="A0A3B0TD51"/>
<accession>A0A3B0TD51</accession>
<dbReference type="InterPro" id="IPR042175">
    <property type="entry name" value="Cell/Rod_MreC_2"/>
</dbReference>
<dbReference type="EMBL" id="UOEL01000058">
    <property type="protein sequence ID" value="VAW11277.1"/>
    <property type="molecule type" value="Genomic_DNA"/>
</dbReference>
<keyword evidence="3" id="KW-0133">Cell shape</keyword>
<evidence type="ECO:0000256" key="4">
    <source>
        <dbReference type="ARBA" id="ARBA00032089"/>
    </source>
</evidence>
<evidence type="ECO:0000256" key="3">
    <source>
        <dbReference type="ARBA" id="ARBA00022960"/>
    </source>
</evidence>
<proteinExistence type="inferred from homology"/>
<dbReference type="GO" id="GO:0008360">
    <property type="term" value="P:regulation of cell shape"/>
    <property type="evidence" value="ECO:0007669"/>
    <property type="project" value="UniProtKB-KW"/>
</dbReference>
<keyword evidence="5" id="KW-0472">Membrane</keyword>
<dbReference type="InterPro" id="IPR055342">
    <property type="entry name" value="MreC_beta-barrel_core"/>
</dbReference>
<keyword evidence="5" id="KW-0812">Transmembrane</keyword>
<evidence type="ECO:0000259" key="6">
    <source>
        <dbReference type="Pfam" id="PF04085"/>
    </source>
</evidence>
<dbReference type="Pfam" id="PF04085">
    <property type="entry name" value="MreC"/>
    <property type="match status" value="1"/>
</dbReference>
<dbReference type="GO" id="GO:0005886">
    <property type="term" value="C:plasma membrane"/>
    <property type="evidence" value="ECO:0007669"/>
    <property type="project" value="TreeGrafter"/>
</dbReference>
<evidence type="ECO:0000256" key="2">
    <source>
        <dbReference type="ARBA" id="ARBA00013855"/>
    </source>
</evidence>
<feature type="domain" description="Rod shape-determining protein MreC beta-barrel core" evidence="6">
    <location>
        <begin position="106"/>
        <end position="253"/>
    </location>
</feature>
<keyword evidence="5" id="KW-1133">Transmembrane helix</keyword>
<feature type="transmembrane region" description="Helical" evidence="5">
    <location>
        <begin position="14"/>
        <end position="34"/>
    </location>
</feature>
<protein>
    <recommendedName>
        <fullName evidence="2">Cell shape-determining protein MreC</fullName>
    </recommendedName>
    <alternativeName>
        <fullName evidence="4">Cell shape protein MreC</fullName>
    </alternativeName>
</protein>
<sequence>MQQIINFIIRYKNFLLYLFLLMVSLGFTIQSHSYHQSRFFNSSSWVTGSIYETSYGVTSYFDLGKENKKLVEDNKMLRHLLFNKKSIGSIELDSVQISYTITSAQVIKNSYSDLRNYITINKGRKDSVKPDMGVITAKGILGIVQNISNNYATVQSILNENSNINAKIKNSDHFGSLVWNAETYNVVQLVDIPRLVSIMVGDTIVTGAMSSIFPEDIPIGTIKQFDLDNSKSFYRIDIALFNDMTNIKNVYIVNNENKQEILQLQSDTDADDQ</sequence>
<organism evidence="7">
    <name type="scientific">hydrothermal vent metagenome</name>
    <dbReference type="NCBI Taxonomy" id="652676"/>
    <lineage>
        <taxon>unclassified sequences</taxon>
        <taxon>metagenomes</taxon>
        <taxon>ecological metagenomes</taxon>
    </lineage>
</organism>
<name>A0A3B0TD51_9ZZZZ</name>
<evidence type="ECO:0000313" key="7">
    <source>
        <dbReference type="EMBL" id="VAW11277.1"/>
    </source>
</evidence>
<dbReference type="PANTHER" id="PTHR34138">
    <property type="entry name" value="CELL SHAPE-DETERMINING PROTEIN MREC"/>
    <property type="match status" value="1"/>
</dbReference>
<evidence type="ECO:0000256" key="5">
    <source>
        <dbReference type="SAM" id="Phobius"/>
    </source>
</evidence>
<dbReference type="InterPro" id="IPR007221">
    <property type="entry name" value="MreC"/>
</dbReference>
<dbReference type="NCBIfam" id="NF010532">
    <property type="entry name" value="PRK13922.9-3"/>
    <property type="match status" value="1"/>
</dbReference>
<dbReference type="InterPro" id="IPR042177">
    <property type="entry name" value="Cell/Rod_1"/>
</dbReference>
<reference evidence="7" key="1">
    <citation type="submission" date="2018-06" db="EMBL/GenBank/DDBJ databases">
        <authorList>
            <person name="Zhirakovskaya E."/>
        </authorList>
    </citation>
    <scope>NUCLEOTIDE SEQUENCE</scope>
</reference>
<gene>
    <name evidence="7" type="ORF">MNBD_BACTEROID03-255</name>
</gene>